<evidence type="ECO:0000256" key="6">
    <source>
        <dbReference type="SAM" id="Phobius"/>
    </source>
</evidence>
<feature type="transmembrane region" description="Helical" evidence="6">
    <location>
        <begin position="74"/>
        <end position="99"/>
    </location>
</feature>
<dbReference type="PANTHER" id="PTHR16932:SF18">
    <property type="entry name" value="INTERFERON, ALPHA-INDUCIBLE PROTEIN 27-LIKE 2"/>
    <property type="match status" value="1"/>
</dbReference>
<evidence type="ECO:0000256" key="3">
    <source>
        <dbReference type="ARBA" id="ARBA00022692"/>
    </source>
</evidence>
<evidence type="ECO:0000256" key="2">
    <source>
        <dbReference type="ARBA" id="ARBA00007262"/>
    </source>
</evidence>
<comment type="similarity">
    <text evidence="2">Belongs to the IFI6/IFI27 family.</text>
</comment>
<dbReference type="GO" id="GO:0031966">
    <property type="term" value="C:mitochondrial membrane"/>
    <property type="evidence" value="ECO:0007669"/>
    <property type="project" value="TreeGrafter"/>
</dbReference>
<dbReference type="GO" id="GO:0097193">
    <property type="term" value="P:intrinsic apoptotic signaling pathway"/>
    <property type="evidence" value="ECO:0007669"/>
    <property type="project" value="TreeGrafter"/>
</dbReference>
<dbReference type="PANTHER" id="PTHR16932">
    <property type="entry name" value="INTERFERON ALPHA-INDUCIBLE PROTEIN 27"/>
    <property type="match status" value="1"/>
</dbReference>
<evidence type="ECO:0000313" key="7">
    <source>
        <dbReference type="EMBL" id="KAK2853073.1"/>
    </source>
</evidence>
<dbReference type="GO" id="GO:0001836">
    <property type="term" value="P:release of cytochrome c from mitochondria"/>
    <property type="evidence" value="ECO:0007669"/>
    <property type="project" value="TreeGrafter"/>
</dbReference>
<dbReference type="EMBL" id="JAVHJS010000007">
    <property type="protein sequence ID" value="KAK2853073.1"/>
    <property type="molecule type" value="Genomic_DNA"/>
</dbReference>
<sequence>MISPTMISAAVGAAFSVLVAPLVLSISGFTSGGIAAGSLASSMMSSTAIANGGGVASGSLVAILQSWGAAGLTYVATAAVASVGGAVGGVAGWVTRLIIR</sequence>
<feature type="transmembrane region" description="Helical" evidence="6">
    <location>
        <begin position="6"/>
        <end position="36"/>
    </location>
</feature>
<proteinExistence type="inferred from homology"/>
<keyword evidence="8" id="KW-1185">Reference proteome</keyword>
<dbReference type="InterPro" id="IPR009311">
    <property type="entry name" value="IFI6/IFI27-like"/>
</dbReference>
<evidence type="ECO:0008006" key="9">
    <source>
        <dbReference type="Google" id="ProtNLM"/>
    </source>
</evidence>
<dbReference type="InterPro" id="IPR038213">
    <property type="entry name" value="IFI6/IFI27-like_sf"/>
</dbReference>
<evidence type="ECO:0000313" key="8">
    <source>
        <dbReference type="Proteomes" id="UP001187315"/>
    </source>
</evidence>
<evidence type="ECO:0000256" key="4">
    <source>
        <dbReference type="ARBA" id="ARBA00022989"/>
    </source>
</evidence>
<organism evidence="7 8">
    <name type="scientific">Tachysurus vachellii</name>
    <name type="common">Darkbarbel catfish</name>
    <name type="synonym">Pelteobagrus vachellii</name>
    <dbReference type="NCBI Taxonomy" id="175792"/>
    <lineage>
        <taxon>Eukaryota</taxon>
        <taxon>Metazoa</taxon>
        <taxon>Chordata</taxon>
        <taxon>Craniata</taxon>
        <taxon>Vertebrata</taxon>
        <taxon>Euteleostomi</taxon>
        <taxon>Actinopterygii</taxon>
        <taxon>Neopterygii</taxon>
        <taxon>Teleostei</taxon>
        <taxon>Ostariophysi</taxon>
        <taxon>Siluriformes</taxon>
        <taxon>Bagridae</taxon>
        <taxon>Tachysurus</taxon>
    </lineage>
</organism>
<dbReference type="AlphaFoldDB" id="A0AA88NBT3"/>
<comment type="subcellular location">
    <subcellularLocation>
        <location evidence="1">Membrane</location>
        <topology evidence="1">Multi-pass membrane protein</topology>
    </subcellularLocation>
</comment>
<dbReference type="Proteomes" id="UP001187315">
    <property type="component" value="Unassembled WGS sequence"/>
</dbReference>
<dbReference type="Pfam" id="PF06140">
    <property type="entry name" value="Ifi-6-16"/>
    <property type="match status" value="1"/>
</dbReference>
<reference evidence="7" key="1">
    <citation type="submission" date="2023-08" db="EMBL/GenBank/DDBJ databases">
        <title>Pelteobagrus vachellii genome.</title>
        <authorList>
            <person name="Liu H."/>
        </authorList>
    </citation>
    <scope>NUCLEOTIDE SEQUENCE</scope>
    <source>
        <strain evidence="7">PRFRI_2022a</strain>
        <tissue evidence="7">Muscle</tissue>
    </source>
</reference>
<protein>
    <recommendedName>
        <fullName evidence="9">Interferon alpha-inducible protein 27-like protein 2A</fullName>
    </recommendedName>
</protein>
<keyword evidence="3 6" id="KW-0812">Transmembrane</keyword>
<evidence type="ECO:0000256" key="1">
    <source>
        <dbReference type="ARBA" id="ARBA00004141"/>
    </source>
</evidence>
<evidence type="ECO:0000256" key="5">
    <source>
        <dbReference type="ARBA" id="ARBA00023136"/>
    </source>
</evidence>
<keyword evidence="5 6" id="KW-0472">Membrane</keyword>
<keyword evidence="4 6" id="KW-1133">Transmembrane helix</keyword>
<name>A0AA88NBT3_TACVA</name>
<dbReference type="Gene3D" id="6.10.110.10">
    <property type="match status" value="1"/>
</dbReference>
<accession>A0AA88NBT3</accession>
<comment type="caution">
    <text evidence="7">The sequence shown here is derived from an EMBL/GenBank/DDBJ whole genome shotgun (WGS) entry which is preliminary data.</text>
</comment>
<gene>
    <name evidence="7" type="ORF">Q7C36_008274</name>
</gene>